<evidence type="ECO:0008006" key="3">
    <source>
        <dbReference type="Google" id="ProtNLM"/>
    </source>
</evidence>
<accession>A0AB35JZ10</accession>
<sequence length="301" mass="35567">MSYFLDYDGNQWEKFCEIVIRSHYTQRYFTNVPADDQGDCGIEFFTAEGSIFQCYFPDIKFSMAEFKDHVQTKIRNDLKKLSTYEEKIASWLDGVKVHQWVLLVPEKRSKELITYCNKYKKITVEKNLAFIDKDNFQVKIETPHSYPEAFKYALKYQDSSIHVPIKTPEHSDFINLQETKLDQNILRKSNIISPTPDKFAKNMTTKYLSMLSFLDELRTNYPDTYYQVEECGRVLLEKMHDLVDIEGLNPDIDFIKTVKLQNEQEIQLTFNEILSRTNLSQLSYGYISKWIAECNMDFINE</sequence>
<proteinExistence type="predicted"/>
<name>A0AB35JZ10_9GAMM</name>
<dbReference type="RefSeq" id="WP_274579163.1">
    <property type="nucleotide sequence ID" value="NZ_JALNTG010000033.1"/>
</dbReference>
<gene>
    <name evidence="1" type="ORF">M0O54_10820</name>
</gene>
<organism evidence="1 2">
    <name type="scientific">Acinetobacter lactucae</name>
    <dbReference type="NCBI Taxonomy" id="1785128"/>
    <lineage>
        <taxon>Bacteria</taxon>
        <taxon>Pseudomonadati</taxon>
        <taxon>Pseudomonadota</taxon>
        <taxon>Gammaproteobacteria</taxon>
        <taxon>Moraxellales</taxon>
        <taxon>Moraxellaceae</taxon>
        <taxon>Acinetobacter</taxon>
        <taxon>Acinetobacter calcoaceticus/baumannii complex</taxon>
    </lineage>
</organism>
<dbReference type="Proteomes" id="UP001150055">
    <property type="component" value="Unassembled WGS sequence"/>
</dbReference>
<evidence type="ECO:0000313" key="2">
    <source>
        <dbReference type="Proteomes" id="UP001150055"/>
    </source>
</evidence>
<comment type="caution">
    <text evidence="1">The sequence shown here is derived from an EMBL/GenBank/DDBJ whole genome shotgun (WGS) entry which is preliminary data.</text>
</comment>
<evidence type="ECO:0000313" key="1">
    <source>
        <dbReference type="EMBL" id="MDD9320605.1"/>
    </source>
</evidence>
<reference evidence="1" key="1">
    <citation type="submission" date="2022-12" db="EMBL/GenBank/DDBJ databases">
        <title>Acinetobacter lactucae: Emerging opportunistic pathogenic species of genus Acinetobacter isolated from immunocompromised patients in clinical settings of India.</title>
        <authorList>
            <person name="Amar A.K."/>
            <person name="Sawant A.R."/>
            <person name="Meera M."/>
            <person name="Tomar A."/>
            <person name="Sistla S."/>
            <person name="Prashanth K."/>
        </authorList>
    </citation>
    <scope>NUCLEOTIDE SEQUENCE</scope>
    <source>
        <strain evidence="1">PKAL1828C</strain>
    </source>
</reference>
<protein>
    <recommendedName>
        <fullName evidence="3">DUF4123 domain-containing protein</fullName>
    </recommendedName>
</protein>
<dbReference type="AlphaFoldDB" id="A0AB35JZ10"/>
<dbReference type="EMBL" id="JALNTG010000033">
    <property type="protein sequence ID" value="MDD9320605.1"/>
    <property type="molecule type" value="Genomic_DNA"/>
</dbReference>